<dbReference type="Gene3D" id="4.10.320.10">
    <property type="entry name" value="E3-binding domain"/>
    <property type="match status" value="1"/>
</dbReference>
<keyword evidence="4" id="KW-0012">Acyltransferase</keyword>
<feature type="domain" description="Peripheral subunit-binding (PSBD)" evidence="3">
    <location>
        <begin position="5"/>
        <end position="42"/>
    </location>
</feature>
<name>A0A4Q9AZI2_9DEIN</name>
<dbReference type="OrthoDB" id="9804723at2"/>
<dbReference type="SUPFAM" id="SSF47005">
    <property type="entry name" value="Peripheral subunit-binding domain of 2-oxo acid dehydrogenase complex"/>
    <property type="match status" value="1"/>
</dbReference>
<dbReference type="EMBL" id="SIJL01000011">
    <property type="protein sequence ID" value="TBH17523.1"/>
    <property type="molecule type" value="Genomic_DNA"/>
</dbReference>
<feature type="region of interest" description="Disordered" evidence="2">
    <location>
        <begin position="75"/>
        <end position="102"/>
    </location>
</feature>
<keyword evidence="5" id="KW-1185">Reference proteome</keyword>
<organism evidence="4 5">
    <name type="scientific">Thermus thermamylovorans</name>
    <dbReference type="NCBI Taxonomy" id="2509362"/>
    <lineage>
        <taxon>Bacteria</taxon>
        <taxon>Thermotogati</taxon>
        <taxon>Deinococcota</taxon>
        <taxon>Deinococci</taxon>
        <taxon>Thermales</taxon>
        <taxon>Thermaceae</taxon>
        <taxon>Thermus</taxon>
    </lineage>
</organism>
<evidence type="ECO:0000313" key="5">
    <source>
        <dbReference type="Proteomes" id="UP000292858"/>
    </source>
</evidence>
<gene>
    <name evidence="4" type="ORF">ETP66_09055</name>
</gene>
<dbReference type="RefSeq" id="WP_130842313.1">
    <property type="nucleotide sequence ID" value="NZ_SIJL01000011.1"/>
</dbReference>
<keyword evidence="4" id="KW-0808">Transferase</keyword>
<sequence>MGEPRITPLARRLAEENGIDWRRLQGTGPDGAIVERDILAYLARVMAGEVDLPPMPEEPPPLPPAEELKRAQEALGREGVDLADLLPKPPASQAEEALDLEPALLEDLELEEEALLLAEELPPEPAPEPWPLEEEGSRAPSPLAEEMEALLAEEGVSEAPGAEGPPRPFPEEEWSEEDLFLEEDLAGSLLPQPLEEALSEGEAPLVAALQKGSSEQAPAAWATPVALWVWRRRVDLAGLEGALAAFARAHGVPETPLPFLVRAAERALAELELPLRPLLARVEGEGVRGLRPRGGFLALFAPVGEEGEEGLLCFAGEEEVHTGRPSLFLSPEGVLAASGLEGPVAQRLLERVALYLENPVLLLA</sequence>
<evidence type="ECO:0000256" key="1">
    <source>
        <dbReference type="ARBA" id="ARBA00007317"/>
    </source>
</evidence>
<reference evidence="4 5" key="1">
    <citation type="submission" date="2019-02" db="EMBL/GenBank/DDBJ databases">
        <title>Thermus sp. a novel from hot spring.</title>
        <authorList>
            <person name="Zhao Z."/>
        </authorList>
    </citation>
    <scope>NUCLEOTIDE SEQUENCE [LARGE SCALE GENOMIC DNA]</scope>
    <source>
        <strain evidence="4 5">CFH 72773T</strain>
    </source>
</reference>
<dbReference type="AlphaFoldDB" id="A0A4Q9AZI2"/>
<dbReference type="Pfam" id="PF02817">
    <property type="entry name" value="E3_binding"/>
    <property type="match status" value="1"/>
</dbReference>
<dbReference type="Proteomes" id="UP000292858">
    <property type="component" value="Unassembled WGS sequence"/>
</dbReference>
<comment type="caution">
    <text evidence="4">The sequence shown here is derived from an EMBL/GenBank/DDBJ whole genome shotgun (WGS) entry which is preliminary data.</text>
</comment>
<accession>A0A4Q9AZI2</accession>
<feature type="region of interest" description="Disordered" evidence="2">
    <location>
        <begin position="122"/>
        <end position="141"/>
    </location>
</feature>
<evidence type="ECO:0000313" key="4">
    <source>
        <dbReference type="EMBL" id="TBH17523.1"/>
    </source>
</evidence>
<dbReference type="GO" id="GO:0016746">
    <property type="term" value="F:acyltransferase activity"/>
    <property type="evidence" value="ECO:0007669"/>
    <property type="project" value="UniProtKB-KW"/>
</dbReference>
<evidence type="ECO:0000259" key="3">
    <source>
        <dbReference type="PROSITE" id="PS51826"/>
    </source>
</evidence>
<dbReference type="InterPro" id="IPR004167">
    <property type="entry name" value="PSBD"/>
</dbReference>
<dbReference type="PROSITE" id="PS51826">
    <property type="entry name" value="PSBD"/>
    <property type="match status" value="1"/>
</dbReference>
<proteinExistence type="inferred from homology"/>
<protein>
    <submittedName>
        <fullName evidence="4">Dihydrolipoamide acyltransferase</fullName>
    </submittedName>
</protein>
<evidence type="ECO:0000256" key="2">
    <source>
        <dbReference type="SAM" id="MobiDB-lite"/>
    </source>
</evidence>
<comment type="similarity">
    <text evidence="1">Belongs to the 2-oxoacid dehydrogenase family.</text>
</comment>
<dbReference type="InterPro" id="IPR036625">
    <property type="entry name" value="E3-bd_dom_sf"/>
</dbReference>